<protein>
    <submittedName>
        <fullName evidence="1">Uncharacterized protein</fullName>
    </submittedName>
</protein>
<reference evidence="1 2" key="1">
    <citation type="submission" date="2020-03" db="EMBL/GenBank/DDBJ databases">
        <title>Whole genome shotgun sequence of Phytohabitans rumicis NBRC 108638.</title>
        <authorList>
            <person name="Komaki H."/>
            <person name="Tamura T."/>
        </authorList>
    </citation>
    <scope>NUCLEOTIDE SEQUENCE [LARGE SCALE GENOMIC DNA]</scope>
    <source>
        <strain evidence="1 2">NBRC 108638</strain>
    </source>
</reference>
<dbReference type="RefSeq" id="WP_173072889.1">
    <property type="nucleotide sequence ID" value="NZ_BAABJB010000008.1"/>
</dbReference>
<dbReference type="AlphaFoldDB" id="A0A6V8KVK1"/>
<dbReference type="Proteomes" id="UP000482960">
    <property type="component" value="Unassembled WGS sequence"/>
</dbReference>
<gene>
    <name evidence="1" type="ORF">Prum_000730</name>
</gene>
<dbReference type="EMBL" id="BLPG01000001">
    <property type="protein sequence ID" value="GFJ86431.1"/>
    <property type="molecule type" value="Genomic_DNA"/>
</dbReference>
<sequence length="102" mass="11104">MACPSTNSIGGAYRTLSSRLRALVDRLAEPDALAVTLEVDQRRDDLTVECADDSLITGRALERGGASEVRVGDGGTTMLIRLVPEFESEWQLARRALERQTG</sequence>
<comment type="caution">
    <text evidence="1">The sequence shown here is derived from an EMBL/GenBank/DDBJ whole genome shotgun (WGS) entry which is preliminary data.</text>
</comment>
<proteinExistence type="predicted"/>
<evidence type="ECO:0000313" key="2">
    <source>
        <dbReference type="Proteomes" id="UP000482960"/>
    </source>
</evidence>
<keyword evidence="2" id="KW-1185">Reference proteome</keyword>
<evidence type="ECO:0000313" key="1">
    <source>
        <dbReference type="EMBL" id="GFJ86431.1"/>
    </source>
</evidence>
<name>A0A6V8KVK1_9ACTN</name>
<accession>A0A6V8KVK1</accession>
<organism evidence="1 2">
    <name type="scientific">Phytohabitans rumicis</name>
    <dbReference type="NCBI Taxonomy" id="1076125"/>
    <lineage>
        <taxon>Bacteria</taxon>
        <taxon>Bacillati</taxon>
        <taxon>Actinomycetota</taxon>
        <taxon>Actinomycetes</taxon>
        <taxon>Micromonosporales</taxon>
        <taxon>Micromonosporaceae</taxon>
    </lineage>
</organism>
<reference evidence="1 2" key="2">
    <citation type="submission" date="2020-03" db="EMBL/GenBank/DDBJ databases">
        <authorList>
            <person name="Ichikawa N."/>
            <person name="Kimura A."/>
            <person name="Kitahashi Y."/>
            <person name="Uohara A."/>
        </authorList>
    </citation>
    <scope>NUCLEOTIDE SEQUENCE [LARGE SCALE GENOMIC DNA]</scope>
    <source>
        <strain evidence="1 2">NBRC 108638</strain>
    </source>
</reference>